<organism evidence="1 2">
    <name type="scientific">Paenibacillus barengoltzii J12</name>
    <dbReference type="NCBI Taxonomy" id="935846"/>
    <lineage>
        <taxon>Bacteria</taxon>
        <taxon>Bacillati</taxon>
        <taxon>Bacillota</taxon>
        <taxon>Bacilli</taxon>
        <taxon>Bacillales</taxon>
        <taxon>Paenibacillaceae</taxon>
        <taxon>Paenibacillus</taxon>
    </lineage>
</organism>
<protein>
    <submittedName>
        <fullName evidence="1">Uncharacterized protein</fullName>
    </submittedName>
</protein>
<evidence type="ECO:0000313" key="2">
    <source>
        <dbReference type="Proteomes" id="UP000192939"/>
    </source>
</evidence>
<name>A0ABY1LY64_9BACL</name>
<comment type="caution">
    <text evidence="1">The sequence shown here is derived from an EMBL/GenBank/DDBJ whole genome shotgun (WGS) entry which is preliminary data.</text>
</comment>
<dbReference type="Proteomes" id="UP000192939">
    <property type="component" value="Unassembled WGS sequence"/>
</dbReference>
<accession>A0ABY1LY64</accession>
<dbReference type="EMBL" id="FXAE01000022">
    <property type="protein sequence ID" value="SMF31391.1"/>
    <property type="molecule type" value="Genomic_DNA"/>
</dbReference>
<proteinExistence type="predicted"/>
<sequence length="79" mass="9455">MLYDYLQYSSRFWKINPGERKRWGHPFSKGKKKKQMHQANPRCSPVKAEIKKRFFVVKKGFPATRSPLGLLIEWYVALR</sequence>
<reference evidence="1 2" key="1">
    <citation type="submission" date="2017-04" db="EMBL/GenBank/DDBJ databases">
        <authorList>
            <person name="Varghese N."/>
            <person name="Submissions S."/>
        </authorList>
    </citation>
    <scope>NUCLEOTIDE SEQUENCE [LARGE SCALE GENOMIC DNA]</scope>
    <source>
        <strain evidence="1 2">J12</strain>
    </source>
</reference>
<keyword evidence="2" id="KW-1185">Reference proteome</keyword>
<evidence type="ECO:0000313" key="1">
    <source>
        <dbReference type="EMBL" id="SMF31391.1"/>
    </source>
</evidence>
<gene>
    <name evidence="1" type="ORF">SAMN02744124_02404</name>
</gene>